<keyword evidence="3" id="KW-1185">Reference proteome</keyword>
<accession>A0A8A0RIN2</accession>
<evidence type="ECO:0000313" key="3">
    <source>
        <dbReference type="Proteomes" id="UP000662904"/>
    </source>
</evidence>
<dbReference type="Proteomes" id="UP000662904">
    <property type="component" value="Chromosome"/>
</dbReference>
<evidence type="ECO:0000313" key="2">
    <source>
        <dbReference type="EMBL" id="QSQ08145.1"/>
    </source>
</evidence>
<dbReference type="InterPro" id="IPR005085">
    <property type="entry name" value="CBM25"/>
</dbReference>
<name>A0A8A0RIN2_9FIRM</name>
<feature type="domain" description="Carbohydrate binding module family 25" evidence="1">
    <location>
        <begin position="20"/>
        <end position="102"/>
    </location>
</feature>
<organism evidence="2 3">
    <name type="scientific">Koleobacter methoxysyntrophicus</name>
    <dbReference type="NCBI Taxonomy" id="2751313"/>
    <lineage>
        <taxon>Bacteria</taxon>
        <taxon>Bacillati</taxon>
        <taxon>Bacillota</taxon>
        <taxon>Clostridia</taxon>
        <taxon>Koleobacterales</taxon>
        <taxon>Koleobacteraceae</taxon>
        <taxon>Koleobacter</taxon>
    </lineage>
</organism>
<dbReference type="EMBL" id="CP059066">
    <property type="protein sequence ID" value="QSQ08145.1"/>
    <property type="molecule type" value="Genomic_DNA"/>
</dbReference>
<dbReference type="RefSeq" id="WP_206708378.1">
    <property type="nucleotide sequence ID" value="NZ_CP059066.1"/>
</dbReference>
<dbReference type="AlphaFoldDB" id="A0A8A0RIN2"/>
<evidence type="ECO:0000259" key="1">
    <source>
        <dbReference type="SMART" id="SM01066"/>
    </source>
</evidence>
<dbReference type="InterPro" id="IPR013783">
    <property type="entry name" value="Ig-like_fold"/>
</dbReference>
<dbReference type="Pfam" id="PF16760">
    <property type="entry name" value="CBM53"/>
    <property type="match status" value="1"/>
</dbReference>
<gene>
    <name evidence="2" type="ORF">H0A61_00465</name>
</gene>
<dbReference type="SMART" id="SM01066">
    <property type="entry name" value="CBM_25"/>
    <property type="match status" value="1"/>
</dbReference>
<proteinExistence type="predicted"/>
<dbReference type="Gene3D" id="2.60.40.10">
    <property type="entry name" value="Immunoglobulins"/>
    <property type="match status" value="1"/>
</dbReference>
<sequence>MHYETHEVPVKVKPMPITYGERVTVLYNGILGQNPGEEVYVHTGYGRNDNWRMVKDIKMEKTRSGWEASFTVTDDSRLNMCFKDNHNRWDNNYGKNWSFEVHNGELGI</sequence>
<protein>
    <recommendedName>
        <fullName evidence="1">Carbohydrate binding module family 25 domain-containing protein</fullName>
    </recommendedName>
</protein>
<reference evidence="2" key="1">
    <citation type="submission" date="2020-07" db="EMBL/GenBank/DDBJ databases">
        <title>Koleobacter methoxysyntrophicus gen. nov., sp. nov., a novel anaerobic bacterium isolated from deep subsurface oil field and proposal of Koleobacterales ord. nov. in the phylum Firmicutes.</title>
        <authorList>
            <person name="Sakamoto S."/>
            <person name="Tamaki H."/>
        </authorList>
    </citation>
    <scope>NUCLEOTIDE SEQUENCE</scope>
    <source>
        <strain evidence="2">NRmbB1</strain>
    </source>
</reference>
<dbReference type="KEGG" id="kme:H0A61_00465"/>
<dbReference type="GO" id="GO:2001070">
    <property type="term" value="F:starch binding"/>
    <property type="evidence" value="ECO:0007669"/>
    <property type="project" value="InterPro"/>
</dbReference>